<feature type="transmembrane region" description="Helical" evidence="6">
    <location>
        <begin position="246"/>
        <end position="265"/>
    </location>
</feature>
<feature type="transmembrane region" description="Helical" evidence="6">
    <location>
        <begin position="67"/>
        <end position="88"/>
    </location>
</feature>
<protein>
    <submittedName>
        <fullName evidence="8">DMT family transporter</fullName>
    </submittedName>
</protein>
<keyword evidence="5 6" id="KW-0472">Membrane</keyword>
<sequence>MKRTAYLLLVFTMLLWAGNAVAGKFAVGNISPMLLNTLRWLIAAVVLALLARKRLQNEWPVMKANAPLLFGLGAAGMTGFGISLYVAVTFTSVINASIEQASMPLIVFAANFLFFRMRVSAGQIIGFVISITGVIVTVTHGEFARLGELDLNIGDAIMVFGIMLYGSYTVALRFRPALHWQTFMLAVTASGFLTSLPFAVIEAWTNHSMVPTPTGWAVLAFAGLFPSLIAQVSYVRGVELIGANRAGLFINLVPIFGTLLSIVLLGEAFQPYHAVALVMVLGGIYLAERRAPAGA</sequence>
<name>A0A8J7RJ04_9HYPH</name>
<feature type="transmembrane region" description="Helical" evidence="6">
    <location>
        <begin position="153"/>
        <end position="171"/>
    </location>
</feature>
<keyword evidence="4 6" id="KW-1133">Transmembrane helix</keyword>
<evidence type="ECO:0000256" key="2">
    <source>
        <dbReference type="ARBA" id="ARBA00022475"/>
    </source>
</evidence>
<dbReference type="RefSeq" id="WP_209334042.1">
    <property type="nucleotide sequence ID" value="NZ_JAGIYY010000001.1"/>
</dbReference>
<evidence type="ECO:0000256" key="6">
    <source>
        <dbReference type="SAM" id="Phobius"/>
    </source>
</evidence>
<dbReference type="PANTHER" id="PTHR32322:SF18">
    <property type="entry name" value="S-ADENOSYLMETHIONINE_S-ADENOSYLHOMOCYSTEINE TRANSPORTER"/>
    <property type="match status" value="1"/>
</dbReference>
<comment type="caution">
    <text evidence="8">The sequence shown here is derived from an EMBL/GenBank/DDBJ whole genome shotgun (WGS) entry which is preliminary data.</text>
</comment>
<dbReference type="GO" id="GO:0005886">
    <property type="term" value="C:plasma membrane"/>
    <property type="evidence" value="ECO:0007669"/>
    <property type="project" value="UniProtKB-SubCell"/>
</dbReference>
<accession>A0A8J7RJ04</accession>
<evidence type="ECO:0000256" key="4">
    <source>
        <dbReference type="ARBA" id="ARBA00022989"/>
    </source>
</evidence>
<dbReference type="Pfam" id="PF00892">
    <property type="entry name" value="EamA"/>
    <property type="match status" value="2"/>
</dbReference>
<feature type="transmembrane region" description="Helical" evidence="6">
    <location>
        <begin position="94"/>
        <end position="114"/>
    </location>
</feature>
<dbReference type="InterPro" id="IPR000620">
    <property type="entry name" value="EamA_dom"/>
</dbReference>
<reference evidence="8" key="1">
    <citation type="submission" date="2021-03" db="EMBL/GenBank/DDBJ databases">
        <title>Genome sequencing and assembly of Tianweitania sediminis.</title>
        <authorList>
            <person name="Chhetri G."/>
        </authorList>
    </citation>
    <scope>NUCLEOTIDE SEQUENCE</scope>
    <source>
        <strain evidence="8">Z8</strain>
    </source>
</reference>
<proteinExistence type="predicted"/>
<keyword evidence="2" id="KW-1003">Cell membrane</keyword>
<evidence type="ECO:0000256" key="1">
    <source>
        <dbReference type="ARBA" id="ARBA00004651"/>
    </source>
</evidence>
<feature type="transmembrane region" description="Helical" evidence="6">
    <location>
        <begin position="216"/>
        <end position="234"/>
    </location>
</feature>
<feature type="transmembrane region" description="Helical" evidence="6">
    <location>
        <begin position="121"/>
        <end position="141"/>
    </location>
</feature>
<feature type="transmembrane region" description="Helical" evidence="6">
    <location>
        <begin position="38"/>
        <end position="55"/>
    </location>
</feature>
<dbReference type="InterPro" id="IPR050638">
    <property type="entry name" value="AA-Vitamin_Transporters"/>
</dbReference>
<evidence type="ECO:0000259" key="7">
    <source>
        <dbReference type="Pfam" id="PF00892"/>
    </source>
</evidence>
<dbReference type="EMBL" id="JAGIYY010000001">
    <property type="protein sequence ID" value="MBP0438111.1"/>
    <property type="molecule type" value="Genomic_DNA"/>
</dbReference>
<feature type="domain" description="EamA" evidence="7">
    <location>
        <begin position="153"/>
        <end position="286"/>
    </location>
</feature>
<dbReference type="AlphaFoldDB" id="A0A8J7RJ04"/>
<keyword evidence="9" id="KW-1185">Reference proteome</keyword>
<dbReference type="Proteomes" id="UP000666240">
    <property type="component" value="Unassembled WGS sequence"/>
</dbReference>
<dbReference type="InterPro" id="IPR037185">
    <property type="entry name" value="EmrE-like"/>
</dbReference>
<comment type="subcellular location">
    <subcellularLocation>
        <location evidence="1">Cell membrane</location>
        <topology evidence="1">Multi-pass membrane protein</topology>
    </subcellularLocation>
</comment>
<dbReference type="PANTHER" id="PTHR32322">
    <property type="entry name" value="INNER MEMBRANE TRANSPORTER"/>
    <property type="match status" value="1"/>
</dbReference>
<evidence type="ECO:0000313" key="9">
    <source>
        <dbReference type="Proteomes" id="UP000666240"/>
    </source>
</evidence>
<keyword evidence="3 6" id="KW-0812">Transmembrane</keyword>
<evidence type="ECO:0000256" key="3">
    <source>
        <dbReference type="ARBA" id="ARBA00022692"/>
    </source>
</evidence>
<dbReference type="SUPFAM" id="SSF103481">
    <property type="entry name" value="Multidrug resistance efflux transporter EmrE"/>
    <property type="match status" value="2"/>
</dbReference>
<gene>
    <name evidence="8" type="ORF">J5Y06_05585</name>
</gene>
<organism evidence="8 9">
    <name type="scientific">Tianweitania sediminis</name>
    <dbReference type="NCBI Taxonomy" id="1502156"/>
    <lineage>
        <taxon>Bacteria</taxon>
        <taxon>Pseudomonadati</taxon>
        <taxon>Pseudomonadota</taxon>
        <taxon>Alphaproteobacteria</taxon>
        <taxon>Hyphomicrobiales</taxon>
        <taxon>Phyllobacteriaceae</taxon>
        <taxon>Tianweitania</taxon>
    </lineage>
</organism>
<evidence type="ECO:0000313" key="8">
    <source>
        <dbReference type="EMBL" id="MBP0438111.1"/>
    </source>
</evidence>
<feature type="transmembrane region" description="Helical" evidence="6">
    <location>
        <begin position="183"/>
        <end position="204"/>
    </location>
</feature>
<feature type="domain" description="EamA" evidence="7">
    <location>
        <begin position="4"/>
        <end position="138"/>
    </location>
</feature>
<evidence type="ECO:0000256" key="5">
    <source>
        <dbReference type="ARBA" id="ARBA00023136"/>
    </source>
</evidence>